<dbReference type="SMART" id="SM00382">
    <property type="entry name" value="AAA"/>
    <property type="match status" value="2"/>
</dbReference>
<dbReference type="FunFam" id="3.40.50.300:FF:000479">
    <property type="entry name" value="Multidrug resistance protein 1A"/>
    <property type="match status" value="2"/>
</dbReference>
<dbReference type="InterPro" id="IPR027417">
    <property type="entry name" value="P-loop_NTPase"/>
</dbReference>
<dbReference type="InterPro" id="IPR011527">
    <property type="entry name" value="ABC1_TM_dom"/>
</dbReference>
<evidence type="ECO:0000256" key="10">
    <source>
        <dbReference type="ARBA" id="ARBA00022989"/>
    </source>
</evidence>
<dbReference type="CDD" id="cd03249">
    <property type="entry name" value="ABC_MTABC3_MDL1_MDL2"/>
    <property type="match status" value="2"/>
</dbReference>
<evidence type="ECO:0000256" key="11">
    <source>
        <dbReference type="ARBA" id="ARBA00023136"/>
    </source>
</evidence>
<feature type="transmembrane region" description="Helical" evidence="14">
    <location>
        <begin position="229"/>
        <end position="250"/>
    </location>
</feature>
<dbReference type="EMBL" id="REGW02000002">
    <property type="protein sequence ID" value="KAE8299341.1"/>
    <property type="molecule type" value="Genomic_DNA"/>
</dbReference>
<dbReference type="InterPro" id="IPR017871">
    <property type="entry name" value="ABC_transporter-like_CS"/>
</dbReference>
<dbReference type="InterPro" id="IPR003439">
    <property type="entry name" value="ABC_transporter-like_ATP-bd"/>
</dbReference>
<feature type="domain" description="ABC transmembrane type-1" evidence="16">
    <location>
        <begin position="49"/>
        <end position="371"/>
    </location>
</feature>
<reference evidence="17 18" key="1">
    <citation type="submission" date="2019-07" db="EMBL/GenBank/DDBJ databases">
        <title>Chromosome genome assembly for large yellow croaker.</title>
        <authorList>
            <person name="Xiao S."/>
        </authorList>
    </citation>
    <scope>NUCLEOTIDE SEQUENCE [LARGE SCALE GENOMIC DNA]</scope>
    <source>
        <strain evidence="17">JMULYC20181020</strain>
        <tissue evidence="17">Muscle</tissue>
    </source>
</reference>
<evidence type="ECO:0000256" key="8">
    <source>
        <dbReference type="ARBA" id="ARBA00022840"/>
    </source>
</evidence>
<feature type="region of interest" description="Disordered" evidence="13">
    <location>
        <begin position="1"/>
        <end position="23"/>
    </location>
</feature>
<keyword evidence="11 14" id="KW-0472">Membrane</keyword>
<dbReference type="GO" id="GO:0005743">
    <property type="term" value="C:mitochondrial inner membrane"/>
    <property type="evidence" value="ECO:0007669"/>
    <property type="project" value="TreeGrafter"/>
</dbReference>
<feature type="domain" description="ABC transmembrane type-1" evidence="16">
    <location>
        <begin position="729"/>
        <end position="1016"/>
    </location>
</feature>
<dbReference type="InterPro" id="IPR003593">
    <property type="entry name" value="AAA+_ATPase"/>
</dbReference>
<dbReference type="GO" id="GO:0005524">
    <property type="term" value="F:ATP binding"/>
    <property type="evidence" value="ECO:0007669"/>
    <property type="project" value="UniProtKB-KW"/>
</dbReference>
<comment type="subcellular location">
    <subcellularLocation>
        <location evidence="1">Cell membrane</location>
        <topology evidence="1">Multi-pass membrane protein</topology>
    </subcellularLocation>
</comment>
<evidence type="ECO:0000256" key="4">
    <source>
        <dbReference type="ARBA" id="ARBA00022475"/>
    </source>
</evidence>
<evidence type="ECO:0000256" key="6">
    <source>
        <dbReference type="ARBA" id="ARBA00022737"/>
    </source>
</evidence>
<dbReference type="CDD" id="cd18578">
    <property type="entry name" value="ABC_6TM_Pgp_ABCB1_D2_like"/>
    <property type="match status" value="1"/>
</dbReference>
<feature type="domain" description="ABC transporter" evidence="15">
    <location>
        <begin position="406"/>
        <end position="642"/>
    </location>
</feature>
<evidence type="ECO:0000313" key="18">
    <source>
        <dbReference type="Proteomes" id="UP000424527"/>
    </source>
</evidence>
<protein>
    <submittedName>
        <fullName evidence="17">Bile salt export pump ATP-binding cassette sub-family B member 11</fullName>
    </submittedName>
</protein>
<evidence type="ECO:0000256" key="5">
    <source>
        <dbReference type="ARBA" id="ARBA00022692"/>
    </source>
</evidence>
<comment type="caution">
    <text evidence="17">The sequence shown here is derived from an EMBL/GenBank/DDBJ whole genome shotgun (WGS) entry which is preliminary data.</text>
</comment>
<feature type="transmembrane region" description="Helical" evidence="14">
    <location>
        <begin position="768"/>
        <end position="794"/>
    </location>
</feature>
<dbReference type="FunFam" id="1.20.1560.10:FF:000018">
    <property type="entry name" value="ATP-binding cassette subfamily B member 11"/>
    <property type="match status" value="1"/>
</dbReference>
<feature type="transmembrane region" description="Helical" evidence="14">
    <location>
        <begin position="128"/>
        <end position="152"/>
    </location>
</feature>
<evidence type="ECO:0000256" key="9">
    <source>
        <dbReference type="ARBA" id="ARBA00022967"/>
    </source>
</evidence>
<evidence type="ECO:0000313" key="17">
    <source>
        <dbReference type="EMBL" id="KAE8299341.1"/>
    </source>
</evidence>
<proteinExistence type="inferred from homology"/>
<dbReference type="CDD" id="cd18577">
    <property type="entry name" value="ABC_6TM_Pgp_ABCB1_D1_like"/>
    <property type="match status" value="1"/>
</dbReference>
<evidence type="ECO:0000259" key="15">
    <source>
        <dbReference type="PROSITE" id="PS50893"/>
    </source>
</evidence>
<comment type="similarity">
    <text evidence="2">Belongs to the ABC transporter superfamily. ABCB family. Multidrug resistance exporter (TC 3.A.1.201) subfamily.</text>
</comment>
<feature type="transmembrane region" description="Helical" evidence="14">
    <location>
        <begin position="46"/>
        <end position="72"/>
    </location>
</feature>
<feature type="domain" description="ABC transporter" evidence="15">
    <location>
        <begin position="1051"/>
        <end position="1289"/>
    </location>
</feature>
<organism evidence="17 18">
    <name type="scientific">Larimichthys crocea</name>
    <name type="common">Large yellow croaker</name>
    <name type="synonym">Pseudosciaena crocea</name>
    <dbReference type="NCBI Taxonomy" id="215358"/>
    <lineage>
        <taxon>Eukaryota</taxon>
        <taxon>Metazoa</taxon>
        <taxon>Chordata</taxon>
        <taxon>Craniata</taxon>
        <taxon>Vertebrata</taxon>
        <taxon>Euteleostomi</taxon>
        <taxon>Actinopterygii</taxon>
        <taxon>Neopterygii</taxon>
        <taxon>Teleostei</taxon>
        <taxon>Neoteleostei</taxon>
        <taxon>Acanthomorphata</taxon>
        <taxon>Eupercaria</taxon>
        <taxon>Sciaenidae</taxon>
        <taxon>Larimichthys</taxon>
    </lineage>
</organism>
<dbReference type="GO" id="GO:0090374">
    <property type="term" value="P:oligopeptide export from mitochondrion"/>
    <property type="evidence" value="ECO:0007669"/>
    <property type="project" value="TreeGrafter"/>
</dbReference>
<dbReference type="GO" id="GO:0005886">
    <property type="term" value="C:plasma membrane"/>
    <property type="evidence" value="ECO:0007669"/>
    <property type="project" value="UniProtKB-SubCell"/>
</dbReference>
<dbReference type="GO" id="GO:0015421">
    <property type="term" value="F:ABC-type oligopeptide transporter activity"/>
    <property type="evidence" value="ECO:0007669"/>
    <property type="project" value="TreeGrafter"/>
</dbReference>
<evidence type="ECO:0000256" key="12">
    <source>
        <dbReference type="ARBA" id="ARBA00023180"/>
    </source>
</evidence>
<keyword evidence="18" id="KW-1185">Reference proteome</keyword>
<dbReference type="Pfam" id="PF00664">
    <property type="entry name" value="ABC_membrane"/>
    <property type="match status" value="2"/>
</dbReference>
<feature type="compositionally biased region" description="Basic and acidic residues" evidence="13">
    <location>
        <begin position="12"/>
        <end position="23"/>
    </location>
</feature>
<dbReference type="Gene3D" id="1.20.1560.10">
    <property type="entry name" value="ABC transporter type 1, transmembrane domain"/>
    <property type="match status" value="1"/>
</dbReference>
<feature type="transmembrane region" description="Helical" evidence="14">
    <location>
        <begin position="985"/>
        <end position="1004"/>
    </location>
</feature>
<sequence length="1294" mass="142302">MAANTKKTIKSTTDDRDIENGDEKKNKETSVGYFELFRFATWKDKVMMVLGSLCALLHGAAAPLMLLVYGMVTNTFVAYELEVQELKDPNKTCINNTIYWKNGSIYETAENNTVYCGVDIERQMTTFAYYYVGIGFGVLIVSYFQIVFWVTAAARQIHLIRKTYFRKIMRMEIGWFDCNSVGELNTRISDDINKINNAIADQMSIFIERISTFVFGFMVGFIGGWKLTLVVIAVSPLIGVAAGLMAMAVARLTGRELKAYAKAGAVADEVLSSIRTVAAFGGQEKEAERYDGNLEEAQVWGVKKGTIIGVFQGYLWCIIFLCYALAFWYGSELVIETKELSPGNLIQVFFGVLVAAMNLGQASPCLEAFASGRAAAKNIFNTIDREPEIDCLSGEGHKLDTVKGDIKFHNVTFFYPSRPDVMILNDLSMQINAGETTAFVGPSGSGKSTTIQLIQRFYDPKEGMVTLDGHDIRTLNIQWLRSLIGIVEQEPVLFSTTIAENIRFGRPGVTMEDIIQATKEANAYNFIMDLPQKFDTLVGEGGGQMSGGQKQRIAIARALIRNPRILLLDMATSALDNESEAVVQEALDKVRMGRTTISIAHRLSTIRNADVIIGFEHGQAVEAGTHSELIERQGVYFTLVTLQNQDTSSTPNDEDFDLKVRSFRNGSCRSSKSGSIRLRSQSKLSTDSLSDGLKITSDNNCKDEPGEYVETAPVARILKYNQPEWPYMLMGSLGAAVNGSVNPIYAVLFSQILGTFSIPDSNEQREQINGICVLFCIVAVASFFSQFLQGFAFAKSGELLTRRLRKLGFQAMLSQEVGWFDDPRNSPGALTTRLATDASMVQGATGSQIGMIVNSLTNIGASLIIAFYFSWKLALVVLCFLPFIGLSGAFQAKMLIGFENKDKKAMEEAGQVSSEALANIRTIAGLAKENSFVESYEEKLEPPYKSAKKRANVYGLCFGFAQCVIFMANAAAFRYGGYLVSAEGLHYMMVFRVISAVVVSGTALGRASSFTPGYAKAKSAAAHFFKLLDRVPKISMSHTEGEKWENFRGEIKFVNCKFTYPTRPDVQVLNDLVVSVKPGQTLAFVGSSGCGKSTSVQLLERFYDPDDGKVLIDGRPSLRVNVPFLRSQIGIVSQEPVLFGCSIAENIQYGDNTRSVSMEEIVEAAKKAYLHDFVMSLPNKYETQVGAHGSQLSRGQKQRVAIARAIVRNPKILLLDEATSALDTESEKIVQCALNEAMKGRTCIVIAHRLSTIQKADIIAVMSNGAVIERGTHDKLMAEKGAYYKLVTTGAPIS</sequence>
<dbReference type="Pfam" id="PF00005">
    <property type="entry name" value="ABC_tran"/>
    <property type="match status" value="2"/>
</dbReference>
<feature type="transmembrane region" description="Helical" evidence="14">
    <location>
        <begin position="313"/>
        <end position="331"/>
    </location>
</feature>
<dbReference type="PROSITE" id="PS50893">
    <property type="entry name" value="ABC_TRANSPORTER_2"/>
    <property type="match status" value="2"/>
</dbReference>
<feature type="transmembrane region" description="Helical" evidence="14">
    <location>
        <begin position="206"/>
        <end position="223"/>
    </location>
</feature>
<evidence type="ECO:0000256" key="1">
    <source>
        <dbReference type="ARBA" id="ARBA00004651"/>
    </source>
</evidence>
<dbReference type="InterPro" id="IPR039421">
    <property type="entry name" value="Type_1_exporter"/>
</dbReference>
<dbReference type="FunFam" id="1.20.1560.10:FF:000046">
    <property type="entry name" value="ATP-binding cassette subfamily B member 11"/>
    <property type="match status" value="1"/>
</dbReference>
<dbReference type="PANTHER" id="PTHR43394:SF24">
    <property type="entry name" value="BILE SALT EXPORT PUMP"/>
    <property type="match status" value="1"/>
</dbReference>
<keyword evidence="3" id="KW-0813">Transport</keyword>
<dbReference type="PROSITE" id="PS00211">
    <property type="entry name" value="ABC_TRANSPORTER_1"/>
    <property type="match status" value="1"/>
</dbReference>
<dbReference type="PROSITE" id="PS50929">
    <property type="entry name" value="ABC_TM1F"/>
    <property type="match status" value="2"/>
</dbReference>
<evidence type="ECO:0000259" key="16">
    <source>
        <dbReference type="PROSITE" id="PS50929"/>
    </source>
</evidence>
<keyword evidence="9" id="KW-1278">Translocase</keyword>
<keyword evidence="8 17" id="KW-0067">ATP-binding</keyword>
<dbReference type="GO" id="GO:0016887">
    <property type="term" value="F:ATP hydrolysis activity"/>
    <property type="evidence" value="ECO:0007669"/>
    <property type="project" value="InterPro"/>
</dbReference>
<keyword evidence="10 14" id="KW-1133">Transmembrane helix</keyword>
<feature type="transmembrane region" description="Helical" evidence="14">
    <location>
        <begin position="875"/>
        <end position="896"/>
    </location>
</feature>
<dbReference type="InterPro" id="IPR036640">
    <property type="entry name" value="ABC1_TM_sf"/>
</dbReference>
<evidence type="ECO:0000256" key="2">
    <source>
        <dbReference type="ARBA" id="ARBA00007577"/>
    </source>
</evidence>
<feature type="transmembrane region" description="Helical" evidence="14">
    <location>
        <begin position="725"/>
        <end position="748"/>
    </location>
</feature>
<dbReference type="Proteomes" id="UP000424527">
    <property type="component" value="Unassembled WGS sequence"/>
</dbReference>
<evidence type="ECO:0000256" key="3">
    <source>
        <dbReference type="ARBA" id="ARBA00022448"/>
    </source>
</evidence>
<dbReference type="SUPFAM" id="SSF52540">
    <property type="entry name" value="P-loop containing nucleoside triphosphate hydrolases"/>
    <property type="match status" value="2"/>
</dbReference>
<name>A0A6G0J724_LARCR</name>
<evidence type="ECO:0000256" key="13">
    <source>
        <dbReference type="SAM" id="MobiDB-lite"/>
    </source>
</evidence>
<accession>A0A6G0J724</accession>
<evidence type="ECO:0000256" key="7">
    <source>
        <dbReference type="ARBA" id="ARBA00022741"/>
    </source>
</evidence>
<keyword evidence="6" id="KW-0677">Repeat</keyword>
<gene>
    <name evidence="17" type="ORF">D5F01_LYC01734</name>
</gene>
<keyword evidence="5 14" id="KW-0812">Transmembrane</keyword>
<keyword evidence="4" id="KW-1003">Cell membrane</keyword>
<dbReference type="Gene3D" id="3.40.50.300">
    <property type="entry name" value="P-loop containing nucleotide triphosphate hydrolases"/>
    <property type="match status" value="2"/>
</dbReference>
<dbReference type="SUPFAM" id="SSF90123">
    <property type="entry name" value="ABC transporter transmembrane region"/>
    <property type="match status" value="2"/>
</dbReference>
<evidence type="ECO:0000256" key="14">
    <source>
        <dbReference type="SAM" id="Phobius"/>
    </source>
</evidence>
<keyword evidence="7" id="KW-0547">Nucleotide-binding</keyword>
<feature type="transmembrane region" description="Helical" evidence="14">
    <location>
        <begin position="953"/>
        <end position="973"/>
    </location>
</feature>
<dbReference type="PANTHER" id="PTHR43394">
    <property type="entry name" value="ATP-DEPENDENT PERMEASE MDL1, MITOCHONDRIAL"/>
    <property type="match status" value="1"/>
</dbReference>
<keyword evidence="12" id="KW-0325">Glycoprotein</keyword>